<name>A0A0E0M0H3_ORYPU</name>
<sequence>MVSWRLTVVVGERCAPERRTTISRWLRRRCCFGPRCRTLGSTFTSKEVFTGPRATTDGCSTCGRVGVNVKLRRHE</sequence>
<organism evidence="1">
    <name type="scientific">Oryza punctata</name>
    <name type="common">Red rice</name>
    <dbReference type="NCBI Taxonomy" id="4537"/>
    <lineage>
        <taxon>Eukaryota</taxon>
        <taxon>Viridiplantae</taxon>
        <taxon>Streptophyta</taxon>
        <taxon>Embryophyta</taxon>
        <taxon>Tracheophyta</taxon>
        <taxon>Spermatophyta</taxon>
        <taxon>Magnoliopsida</taxon>
        <taxon>Liliopsida</taxon>
        <taxon>Poales</taxon>
        <taxon>Poaceae</taxon>
        <taxon>BOP clade</taxon>
        <taxon>Oryzoideae</taxon>
        <taxon>Oryzeae</taxon>
        <taxon>Oryzinae</taxon>
        <taxon>Oryza</taxon>
    </lineage>
</organism>
<proteinExistence type="predicted"/>
<dbReference type="Proteomes" id="UP000026962">
    <property type="component" value="Chromosome 9"/>
</dbReference>
<evidence type="ECO:0000313" key="1">
    <source>
        <dbReference type="EnsemblPlants" id="OPUNC09G06610.1"/>
    </source>
</evidence>
<dbReference type="Gramene" id="OPUNC09G06610.1">
    <property type="protein sequence ID" value="OPUNC09G06610.1"/>
    <property type="gene ID" value="OPUNC09G06610"/>
</dbReference>
<evidence type="ECO:0000313" key="2">
    <source>
        <dbReference type="Proteomes" id="UP000026962"/>
    </source>
</evidence>
<accession>A0A0E0M0H3</accession>
<dbReference type="AlphaFoldDB" id="A0A0E0M0H3"/>
<dbReference type="EnsemblPlants" id="OPUNC09G06610.1">
    <property type="protein sequence ID" value="OPUNC09G06610.1"/>
    <property type="gene ID" value="OPUNC09G06610"/>
</dbReference>
<reference evidence="1" key="1">
    <citation type="submission" date="2015-04" db="UniProtKB">
        <authorList>
            <consortium name="EnsemblPlants"/>
        </authorList>
    </citation>
    <scope>IDENTIFICATION</scope>
</reference>
<keyword evidence="2" id="KW-1185">Reference proteome</keyword>
<protein>
    <submittedName>
        <fullName evidence="1">Uncharacterized protein</fullName>
    </submittedName>
</protein>
<reference evidence="1" key="2">
    <citation type="submission" date="2018-05" db="EMBL/GenBank/DDBJ databases">
        <title>OpunRS2 (Oryza punctata Reference Sequence Version 2).</title>
        <authorList>
            <person name="Zhang J."/>
            <person name="Kudrna D."/>
            <person name="Lee S."/>
            <person name="Talag J."/>
            <person name="Welchert J."/>
            <person name="Wing R.A."/>
        </authorList>
    </citation>
    <scope>NUCLEOTIDE SEQUENCE [LARGE SCALE GENOMIC DNA]</scope>
</reference>
<dbReference type="HOGENOM" id="CLU_2675382_0_0_1"/>